<feature type="region of interest" description="Disordered" evidence="1">
    <location>
        <begin position="82"/>
        <end position="117"/>
    </location>
</feature>
<accession>A0A4D6KVW0</accession>
<dbReference type="EMBL" id="CP039345">
    <property type="protein sequence ID" value="QCD78611.1"/>
    <property type="molecule type" value="Genomic_DNA"/>
</dbReference>
<sequence length="164" mass="18710">MHHQISTINATASNKNVSFRPLPREHTASNTANLQLYQLSIAFPTPGNKTRHICSSKCESTTFMHHEITMLIGKEMNNHCTSTTAQQQHRSHICSTRRKLAPSQPRRRRRRSITQQPRCSIAPAKTQILEREGVATCHLVIAQSKWSKLVKYSNLVKDWSNKRG</sequence>
<keyword evidence="3" id="KW-1185">Reference proteome</keyword>
<evidence type="ECO:0000256" key="1">
    <source>
        <dbReference type="SAM" id="MobiDB-lite"/>
    </source>
</evidence>
<evidence type="ECO:0000313" key="2">
    <source>
        <dbReference type="EMBL" id="QCD78611.1"/>
    </source>
</evidence>
<feature type="region of interest" description="Disordered" evidence="1">
    <location>
        <begin position="1"/>
        <end position="23"/>
    </location>
</feature>
<feature type="compositionally biased region" description="Polar residues" evidence="1">
    <location>
        <begin position="1"/>
        <end position="17"/>
    </location>
</feature>
<evidence type="ECO:0000313" key="3">
    <source>
        <dbReference type="Proteomes" id="UP000501690"/>
    </source>
</evidence>
<proteinExistence type="predicted"/>
<organism evidence="2 3">
    <name type="scientific">Vigna unguiculata</name>
    <name type="common">Cowpea</name>
    <dbReference type="NCBI Taxonomy" id="3917"/>
    <lineage>
        <taxon>Eukaryota</taxon>
        <taxon>Viridiplantae</taxon>
        <taxon>Streptophyta</taxon>
        <taxon>Embryophyta</taxon>
        <taxon>Tracheophyta</taxon>
        <taxon>Spermatophyta</taxon>
        <taxon>Magnoliopsida</taxon>
        <taxon>eudicotyledons</taxon>
        <taxon>Gunneridae</taxon>
        <taxon>Pentapetalae</taxon>
        <taxon>rosids</taxon>
        <taxon>fabids</taxon>
        <taxon>Fabales</taxon>
        <taxon>Fabaceae</taxon>
        <taxon>Papilionoideae</taxon>
        <taxon>50 kb inversion clade</taxon>
        <taxon>NPAAA clade</taxon>
        <taxon>indigoferoid/millettioid clade</taxon>
        <taxon>Phaseoleae</taxon>
        <taxon>Vigna</taxon>
    </lineage>
</organism>
<dbReference type="Proteomes" id="UP000501690">
    <property type="component" value="Linkage Group LG1"/>
</dbReference>
<dbReference type="AlphaFoldDB" id="A0A4D6KVW0"/>
<gene>
    <name evidence="2" type="ORF">DEO72_LG1g2247</name>
</gene>
<feature type="compositionally biased region" description="Basic residues" evidence="1">
    <location>
        <begin position="89"/>
        <end position="112"/>
    </location>
</feature>
<reference evidence="2 3" key="1">
    <citation type="submission" date="2019-04" db="EMBL/GenBank/DDBJ databases">
        <title>An improved genome assembly and genetic linkage map for asparagus bean, Vigna unguiculata ssp. sesquipedialis.</title>
        <authorList>
            <person name="Xia Q."/>
            <person name="Zhang R."/>
            <person name="Dong Y."/>
        </authorList>
    </citation>
    <scope>NUCLEOTIDE SEQUENCE [LARGE SCALE GENOMIC DNA]</scope>
    <source>
        <tissue evidence="2">Leaf</tissue>
    </source>
</reference>
<name>A0A4D6KVW0_VIGUN</name>
<protein>
    <submittedName>
        <fullName evidence="2">Uncharacterized protein</fullName>
    </submittedName>
</protein>